<reference evidence="2" key="2">
    <citation type="submission" date="2013-07" db="EMBL/GenBank/DDBJ databases">
        <authorList>
            <consortium name="The Broad Institute Genome Sequencing Platform"/>
            <person name="Cuomo C."/>
            <person name="Litvintseva A."/>
            <person name="Chen Y."/>
            <person name="Heitman J."/>
            <person name="Sun S."/>
            <person name="Springer D."/>
            <person name="Dromer F."/>
            <person name="Young S.K."/>
            <person name="Zeng Q."/>
            <person name="Gargeya S."/>
            <person name="Fitzgerald M."/>
            <person name="Abouelleil A."/>
            <person name="Alvarado L."/>
            <person name="Berlin A.M."/>
            <person name="Chapman S.B."/>
            <person name="Dewar J."/>
            <person name="Goldberg J."/>
            <person name="Griggs A."/>
            <person name="Gujja S."/>
            <person name="Hansen M."/>
            <person name="Howarth C."/>
            <person name="Imamovic A."/>
            <person name="Larimer J."/>
            <person name="McCowan C."/>
            <person name="Murphy C."/>
            <person name="Pearson M."/>
            <person name="Priest M."/>
            <person name="Roberts A."/>
            <person name="Saif S."/>
            <person name="Shea T."/>
            <person name="Sykes S."/>
            <person name="Wortman J."/>
            <person name="Nusbaum C."/>
            <person name="Birren B."/>
        </authorList>
    </citation>
    <scope>NUCLEOTIDE SEQUENCE</scope>
    <source>
        <strain evidence="2">CBS 10737</strain>
    </source>
</reference>
<name>A0A1B9I8U0_9TREE</name>
<protein>
    <submittedName>
        <fullName evidence="1">Uncharacterized protein</fullName>
    </submittedName>
</protein>
<reference evidence="1" key="3">
    <citation type="submission" date="2016-07" db="EMBL/GenBank/DDBJ databases">
        <title>Evolution of pathogenesis and genome organization in the Tremellales.</title>
        <authorList>
            <person name="Cuomo C."/>
            <person name="Litvintseva A."/>
            <person name="Heitman J."/>
            <person name="Chen Y."/>
            <person name="Sun S."/>
            <person name="Springer D."/>
            <person name="Dromer F."/>
            <person name="Young S."/>
            <person name="Zeng Q."/>
            <person name="Chapman S."/>
            <person name="Gujja S."/>
            <person name="Saif S."/>
            <person name="Birren B."/>
        </authorList>
    </citation>
    <scope>NUCLEOTIDE SEQUENCE</scope>
    <source>
        <strain evidence="1">CBS 10737</strain>
    </source>
</reference>
<accession>A0A1B9I8U0</accession>
<dbReference type="GeneID" id="30171024"/>
<dbReference type="OrthoDB" id="2561317at2759"/>
<dbReference type="KEGG" id="kpin:30171024"/>
<evidence type="ECO:0000313" key="3">
    <source>
        <dbReference type="Proteomes" id="UP000094020"/>
    </source>
</evidence>
<proteinExistence type="predicted"/>
<evidence type="ECO:0000313" key="2">
    <source>
        <dbReference type="EMBL" id="WWC71161.1"/>
    </source>
</evidence>
<dbReference type="AlphaFoldDB" id="A0A1B9I8U0"/>
<reference evidence="1" key="1">
    <citation type="submission" date="2013-07" db="EMBL/GenBank/DDBJ databases">
        <title>The Genome Sequence of Cryptococcus pinus CBS10737.</title>
        <authorList>
            <consortium name="The Broad Institute Genome Sequencing Platform"/>
            <person name="Cuomo C."/>
            <person name="Litvintseva A."/>
            <person name="Chen Y."/>
            <person name="Heitman J."/>
            <person name="Sun S."/>
            <person name="Springer D."/>
            <person name="Dromer F."/>
            <person name="Young S.K."/>
            <person name="Zeng Q."/>
            <person name="Gargeya S."/>
            <person name="Fitzgerald M."/>
            <person name="Abouelleil A."/>
            <person name="Alvarado L."/>
            <person name="Berlin A.M."/>
            <person name="Chapman S.B."/>
            <person name="Dewar J."/>
            <person name="Goldberg J."/>
            <person name="Griggs A."/>
            <person name="Gujja S."/>
            <person name="Hansen M."/>
            <person name="Howarth C."/>
            <person name="Imamovic A."/>
            <person name="Larimer J."/>
            <person name="McCowan C."/>
            <person name="Murphy C."/>
            <person name="Pearson M."/>
            <person name="Priest M."/>
            <person name="Roberts A."/>
            <person name="Saif S."/>
            <person name="Shea T."/>
            <person name="Sykes S."/>
            <person name="Wortman J."/>
            <person name="Nusbaum C."/>
            <person name="Birren B."/>
        </authorList>
    </citation>
    <scope>NUCLEOTIDE SEQUENCE [LARGE SCALE GENOMIC DNA]</scope>
    <source>
        <strain evidence="1">CBS 10737</strain>
    </source>
</reference>
<gene>
    <name evidence="1" type="ORF">I206_02655</name>
    <name evidence="2" type="ORF">I206_105114</name>
</gene>
<dbReference type="RefSeq" id="XP_019013158.1">
    <property type="nucleotide sequence ID" value="XM_019154418.1"/>
</dbReference>
<sequence>MQLQNASSDGSGYTVQLSENVTWSYPFLPGEPPNVIHRNFSACVPSNITIASKCCSAVNGTFVTQELSNSRKLNQSEINSIFEEKYPEQNITSLVYTQAIIGDLTNTTNVTSNSFDGYPGINWCSFEYNPLSNDPLVGIGYQSGPTTGYKPEAMNNWIQCFNENVPQEAFNNSQAAYVCATADVRDGGILEGFKRYTGSNKGSGSETTTIVGHLWGIIGLLVIGVGMLT</sequence>
<organism evidence="1">
    <name type="scientific">Kwoniella pini CBS 10737</name>
    <dbReference type="NCBI Taxonomy" id="1296096"/>
    <lineage>
        <taxon>Eukaryota</taxon>
        <taxon>Fungi</taxon>
        <taxon>Dikarya</taxon>
        <taxon>Basidiomycota</taxon>
        <taxon>Agaricomycotina</taxon>
        <taxon>Tremellomycetes</taxon>
        <taxon>Tremellales</taxon>
        <taxon>Cryptococcaceae</taxon>
        <taxon>Kwoniella</taxon>
    </lineage>
</organism>
<dbReference type="Proteomes" id="UP000094020">
    <property type="component" value="Chromosome 6"/>
</dbReference>
<dbReference type="EMBL" id="CP144524">
    <property type="protein sequence ID" value="WWC71161.1"/>
    <property type="molecule type" value="Genomic_DNA"/>
</dbReference>
<reference evidence="2" key="4">
    <citation type="submission" date="2024-02" db="EMBL/GenBank/DDBJ databases">
        <title>Comparative genomics of Cryptococcus and Kwoniella reveals pathogenesis evolution and contrasting modes of karyotype evolution via chromosome fusion or intercentromeric recombination.</title>
        <authorList>
            <person name="Coelho M.A."/>
            <person name="David-Palma M."/>
            <person name="Shea T."/>
            <person name="Bowers K."/>
            <person name="McGinley-Smith S."/>
            <person name="Mohammad A.W."/>
            <person name="Gnirke A."/>
            <person name="Yurkov A.M."/>
            <person name="Nowrousian M."/>
            <person name="Sun S."/>
            <person name="Cuomo C.A."/>
            <person name="Heitman J."/>
        </authorList>
    </citation>
    <scope>NUCLEOTIDE SEQUENCE</scope>
    <source>
        <strain evidence="2">CBS 10737</strain>
    </source>
</reference>
<keyword evidence="3" id="KW-1185">Reference proteome</keyword>
<evidence type="ECO:0000313" key="1">
    <source>
        <dbReference type="EMBL" id="OCF51939.1"/>
    </source>
</evidence>
<dbReference type="EMBL" id="KV700115">
    <property type="protein sequence ID" value="OCF51939.1"/>
    <property type="molecule type" value="Genomic_DNA"/>
</dbReference>